<sequence>MRTGKYRAIVVLDYDPAWPTEFEEVKVKLGGLLDGIVADIVHIGSTSVPGMCAKPKIDVDVVLKSEELIPQGIERLKLAGYTYHGNKYNDGMWAFTTGRGSFGERVYLCAPGTPTHQKRLFFRDYLQGHPEDAAA</sequence>
<evidence type="ECO:0000313" key="1">
    <source>
        <dbReference type="EMBL" id="SEP34870.1"/>
    </source>
</evidence>
<dbReference type="EMBL" id="FOCV01000100">
    <property type="protein sequence ID" value="SEP34870.1"/>
    <property type="molecule type" value="Genomic_DNA"/>
</dbReference>
<reference evidence="1 2" key="1">
    <citation type="submission" date="2016-10" db="EMBL/GenBank/DDBJ databases">
        <authorList>
            <person name="Varghese N."/>
            <person name="Submissions S."/>
        </authorList>
    </citation>
    <scope>NUCLEOTIDE SEQUENCE [LARGE SCALE GENOMIC DNA]</scope>
    <source>
        <strain evidence="1 2">CGMCC 1.7071</strain>
    </source>
</reference>
<dbReference type="Pfam" id="PF04229">
    <property type="entry name" value="GrpB"/>
    <property type="match status" value="1"/>
</dbReference>
<protein>
    <submittedName>
        <fullName evidence="1">GrpB domain, predicted nucleotidyltransferase, UPF0157 family</fullName>
    </submittedName>
</protein>
<keyword evidence="2" id="KW-1185">Reference proteome</keyword>
<dbReference type="SUPFAM" id="SSF81301">
    <property type="entry name" value="Nucleotidyltransferase"/>
    <property type="match status" value="1"/>
</dbReference>
<comment type="caution">
    <text evidence="1">The sequence shown here is derived from an EMBL/GenBank/DDBJ whole genome shotgun (WGS) entry which is preliminary data.</text>
</comment>
<gene>
    <name evidence="1" type="ORF">SAMN05216228_11004</name>
</gene>
<accession>A0ABY1AYU5</accession>
<proteinExistence type="predicted"/>
<dbReference type="Proteomes" id="UP000198939">
    <property type="component" value="Unassembled WGS sequence"/>
</dbReference>
<dbReference type="InterPro" id="IPR007344">
    <property type="entry name" value="GrpB/CoaE"/>
</dbReference>
<dbReference type="PANTHER" id="PTHR34822">
    <property type="entry name" value="GRPB DOMAIN PROTEIN (AFU_ORTHOLOGUE AFUA_1G01530)"/>
    <property type="match status" value="1"/>
</dbReference>
<organism evidence="1 2">
    <name type="scientific">Rhizobium tibeticum</name>
    <dbReference type="NCBI Taxonomy" id="501024"/>
    <lineage>
        <taxon>Bacteria</taxon>
        <taxon>Pseudomonadati</taxon>
        <taxon>Pseudomonadota</taxon>
        <taxon>Alphaproteobacteria</taxon>
        <taxon>Hyphomicrobiales</taxon>
        <taxon>Rhizobiaceae</taxon>
        <taxon>Rhizobium/Agrobacterium group</taxon>
        <taxon>Rhizobium</taxon>
    </lineage>
</organism>
<dbReference type="Gene3D" id="3.30.460.10">
    <property type="entry name" value="Beta Polymerase, domain 2"/>
    <property type="match status" value="1"/>
</dbReference>
<dbReference type="PANTHER" id="PTHR34822:SF1">
    <property type="entry name" value="GRPB FAMILY PROTEIN"/>
    <property type="match status" value="1"/>
</dbReference>
<dbReference type="InterPro" id="IPR043519">
    <property type="entry name" value="NT_sf"/>
</dbReference>
<evidence type="ECO:0000313" key="2">
    <source>
        <dbReference type="Proteomes" id="UP000198939"/>
    </source>
</evidence>
<name>A0ABY1AYU5_9HYPH</name>